<proteinExistence type="predicted"/>
<comment type="caution">
    <text evidence="3">The sequence shown here is derived from an EMBL/GenBank/DDBJ whole genome shotgun (WGS) entry which is preliminary data.</text>
</comment>
<keyword evidence="4" id="KW-1185">Reference proteome</keyword>
<keyword evidence="1" id="KW-0597">Phosphoprotein</keyword>
<evidence type="ECO:0000256" key="1">
    <source>
        <dbReference type="PROSITE-ProRule" id="PRU00169"/>
    </source>
</evidence>
<feature type="modified residue" description="4-aspartylphosphate" evidence="1">
    <location>
        <position position="60"/>
    </location>
</feature>
<dbReference type="Gene3D" id="3.40.50.2300">
    <property type="match status" value="1"/>
</dbReference>
<dbReference type="InterPro" id="IPR052893">
    <property type="entry name" value="TCS_response_regulator"/>
</dbReference>
<gene>
    <name evidence="3" type="ORF">DUE52_28335</name>
</gene>
<dbReference type="Proteomes" id="UP000253383">
    <property type="component" value="Unassembled WGS sequence"/>
</dbReference>
<name>A0A368JEJ8_9BACT</name>
<dbReference type="InterPro" id="IPR011006">
    <property type="entry name" value="CheY-like_superfamily"/>
</dbReference>
<evidence type="ECO:0000313" key="3">
    <source>
        <dbReference type="EMBL" id="RCR66077.1"/>
    </source>
</evidence>
<dbReference type="AlphaFoldDB" id="A0A368JEJ8"/>
<feature type="domain" description="Response regulatory" evidence="2">
    <location>
        <begin position="6"/>
        <end position="127"/>
    </location>
</feature>
<dbReference type="SUPFAM" id="SSF52172">
    <property type="entry name" value="CheY-like"/>
    <property type="match status" value="1"/>
</dbReference>
<reference evidence="3 4" key="1">
    <citation type="submission" date="2018-07" db="EMBL/GenBank/DDBJ databases">
        <title>Genome analysis of Larkinella rosea.</title>
        <authorList>
            <person name="Zhou Z."/>
            <person name="Wang G."/>
        </authorList>
    </citation>
    <scope>NUCLEOTIDE SEQUENCE [LARGE SCALE GENOMIC DNA]</scope>
    <source>
        <strain evidence="4">zzj9</strain>
    </source>
</reference>
<dbReference type="OrthoDB" id="7631574at2"/>
<evidence type="ECO:0000313" key="4">
    <source>
        <dbReference type="Proteomes" id="UP000253383"/>
    </source>
</evidence>
<dbReference type="Pfam" id="PF00072">
    <property type="entry name" value="Response_reg"/>
    <property type="match status" value="1"/>
</dbReference>
<dbReference type="RefSeq" id="WP_114409469.1">
    <property type="nucleotide sequence ID" value="NZ_QOWE01000031.1"/>
</dbReference>
<dbReference type="PANTHER" id="PTHR44520">
    <property type="entry name" value="RESPONSE REGULATOR RCP1-RELATED"/>
    <property type="match status" value="1"/>
</dbReference>
<sequence length="133" mass="15053">MNSPVTCFLIDDDEDDQELFTLALKKVDPTLTCVVADDCGEAIQKLREEDAFMPQFIFLDLNMPRMHGKQCLMELKKIARIEHIPIIIYSTSSEPKDIHETKALGATDFLTKPPLISTLTTRLAKLLFNQPMA</sequence>
<dbReference type="SMART" id="SM00448">
    <property type="entry name" value="REC"/>
    <property type="match status" value="1"/>
</dbReference>
<evidence type="ECO:0000259" key="2">
    <source>
        <dbReference type="PROSITE" id="PS50110"/>
    </source>
</evidence>
<dbReference type="PROSITE" id="PS50110">
    <property type="entry name" value="RESPONSE_REGULATORY"/>
    <property type="match status" value="1"/>
</dbReference>
<protein>
    <submittedName>
        <fullName evidence="3">Response regulator</fullName>
    </submittedName>
</protein>
<dbReference type="EMBL" id="QOWE01000031">
    <property type="protein sequence ID" value="RCR66077.1"/>
    <property type="molecule type" value="Genomic_DNA"/>
</dbReference>
<accession>A0A368JEJ8</accession>
<dbReference type="GO" id="GO:0000160">
    <property type="term" value="P:phosphorelay signal transduction system"/>
    <property type="evidence" value="ECO:0007669"/>
    <property type="project" value="InterPro"/>
</dbReference>
<dbReference type="InterPro" id="IPR001789">
    <property type="entry name" value="Sig_transdc_resp-reg_receiver"/>
</dbReference>
<dbReference type="PANTHER" id="PTHR44520:SF2">
    <property type="entry name" value="RESPONSE REGULATOR RCP1"/>
    <property type="match status" value="1"/>
</dbReference>
<organism evidence="3 4">
    <name type="scientific">Larkinella punicea</name>
    <dbReference type="NCBI Taxonomy" id="2315727"/>
    <lineage>
        <taxon>Bacteria</taxon>
        <taxon>Pseudomonadati</taxon>
        <taxon>Bacteroidota</taxon>
        <taxon>Cytophagia</taxon>
        <taxon>Cytophagales</taxon>
        <taxon>Spirosomataceae</taxon>
        <taxon>Larkinella</taxon>
    </lineage>
</organism>